<dbReference type="EMBL" id="CAEZSL010000175">
    <property type="protein sequence ID" value="CAB4551655.1"/>
    <property type="molecule type" value="Genomic_DNA"/>
</dbReference>
<organism evidence="1">
    <name type="scientific">freshwater metagenome</name>
    <dbReference type="NCBI Taxonomy" id="449393"/>
    <lineage>
        <taxon>unclassified sequences</taxon>
        <taxon>metagenomes</taxon>
        <taxon>ecological metagenomes</taxon>
    </lineage>
</organism>
<gene>
    <name evidence="1" type="ORF">UFOPK1421_01322</name>
</gene>
<dbReference type="AlphaFoldDB" id="A0A6J6CKL0"/>
<protein>
    <submittedName>
        <fullName evidence="1">Unannotated protein</fullName>
    </submittedName>
</protein>
<reference evidence="1" key="1">
    <citation type="submission" date="2020-05" db="EMBL/GenBank/DDBJ databases">
        <authorList>
            <person name="Chiriac C."/>
            <person name="Salcher M."/>
            <person name="Ghai R."/>
            <person name="Kavagutti S V."/>
        </authorList>
    </citation>
    <scope>NUCLEOTIDE SEQUENCE</scope>
</reference>
<proteinExistence type="predicted"/>
<sequence>MARLVFPRLTYVGRGALFAQQVAQSLGEEALVLSKGKLHGSHAFW</sequence>
<name>A0A6J6CKL0_9ZZZZ</name>
<accession>A0A6J6CKL0</accession>
<evidence type="ECO:0000313" key="1">
    <source>
        <dbReference type="EMBL" id="CAB4551655.1"/>
    </source>
</evidence>